<protein>
    <submittedName>
        <fullName evidence="2">Acetyltransferase (GNAT) domain-containing protein</fullName>
    </submittedName>
</protein>
<dbReference type="InterPro" id="IPR000182">
    <property type="entry name" value="GNAT_dom"/>
</dbReference>
<evidence type="ECO:0000313" key="2">
    <source>
        <dbReference type="EMBL" id="SEO84269.1"/>
    </source>
</evidence>
<proteinExistence type="predicted"/>
<dbReference type="GO" id="GO:0016747">
    <property type="term" value="F:acyltransferase activity, transferring groups other than amino-acyl groups"/>
    <property type="evidence" value="ECO:0007669"/>
    <property type="project" value="InterPro"/>
</dbReference>
<accession>A0A1H8SZI7</accession>
<organism evidence="2 3">
    <name type="scientific">Amycolatopsis saalfeldensis</name>
    <dbReference type="NCBI Taxonomy" id="394193"/>
    <lineage>
        <taxon>Bacteria</taxon>
        <taxon>Bacillati</taxon>
        <taxon>Actinomycetota</taxon>
        <taxon>Actinomycetes</taxon>
        <taxon>Pseudonocardiales</taxon>
        <taxon>Pseudonocardiaceae</taxon>
        <taxon>Amycolatopsis</taxon>
    </lineage>
</organism>
<dbReference type="AlphaFoldDB" id="A0A1H8SZI7"/>
<dbReference type="SUPFAM" id="SSF55729">
    <property type="entry name" value="Acyl-CoA N-acyltransferases (Nat)"/>
    <property type="match status" value="1"/>
</dbReference>
<keyword evidence="2" id="KW-0808">Transferase</keyword>
<sequence length="98" mass="10391">MVRHTGDGLAAGFVQATVARDLASAEVAWVIDVRWQGQGLAREAAALMLGWLEARGVTGVFAHIHPEHAASAAVARHVGLAPTGIVEDGELRWERTVT</sequence>
<dbReference type="InterPro" id="IPR016181">
    <property type="entry name" value="Acyl_CoA_acyltransferase"/>
</dbReference>
<gene>
    <name evidence="2" type="ORF">SAMN04489732_102362</name>
</gene>
<dbReference type="Gene3D" id="3.40.630.30">
    <property type="match status" value="1"/>
</dbReference>
<feature type="domain" description="N-acetyltransferase" evidence="1">
    <location>
        <begin position="5"/>
        <end position="80"/>
    </location>
</feature>
<evidence type="ECO:0000313" key="3">
    <source>
        <dbReference type="Proteomes" id="UP000198582"/>
    </source>
</evidence>
<dbReference type="EMBL" id="FOEF01000002">
    <property type="protein sequence ID" value="SEO84269.1"/>
    <property type="molecule type" value="Genomic_DNA"/>
</dbReference>
<name>A0A1H8SZI7_9PSEU</name>
<dbReference type="Proteomes" id="UP000198582">
    <property type="component" value="Unassembled WGS sequence"/>
</dbReference>
<dbReference type="Pfam" id="PF13302">
    <property type="entry name" value="Acetyltransf_3"/>
    <property type="match status" value="1"/>
</dbReference>
<keyword evidence="3" id="KW-1185">Reference proteome</keyword>
<dbReference type="STRING" id="394193.SAMN04489732_102362"/>
<evidence type="ECO:0000259" key="1">
    <source>
        <dbReference type="Pfam" id="PF13302"/>
    </source>
</evidence>
<reference evidence="2 3" key="1">
    <citation type="submission" date="2016-10" db="EMBL/GenBank/DDBJ databases">
        <authorList>
            <person name="de Groot N.N."/>
        </authorList>
    </citation>
    <scope>NUCLEOTIDE SEQUENCE [LARGE SCALE GENOMIC DNA]</scope>
    <source>
        <strain evidence="2 3">DSM 44993</strain>
    </source>
</reference>